<evidence type="ECO:0000256" key="10">
    <source>
        <dbReference type="SAM" id="SignalP"/>
    </source>
</evidence>
<dbReference type="Gene3D" id="2.40.170.20">
    <property type="entry name" value="TonB-dependent receptor, beta-barrel domain"/>
    <property type="match status" value="1"/>
</dbReference>
<dbReference type="GO" id="GO:0009279">
    <property type="term" value="C:cell outer membrane"/>
    <property type="evidence" value="ECO:0007669"/>
    <property type="project" value="UniProtKB-SubCell"/>
</dbReference>
<evidence type="ECO:0000256" key="3">
    <source>
        <dbReference type="ARBA" id="ARBA00022452"/>
    </source>
</evidence>
<feature type="domain" description="TonB-dependent receptor-like beta-barrel" evidence="11">
    <location>
        <begin position="393"/>
        <end position="873"/>
    </location>
</feature>
<protein>
    <submittedName>
        <fullName evidence="13">SusC/RagA family TonB-linked outer membrane protein</fullName>
    </submittedName>
</protein>
<dbReference type="InterPro" id="IPR012910">
    <property type="entry name" value="Plug_dom"/>
</dbReference>
<evidence type="ECO:0000256" key="4">
    <source>
        <dbReference type="ARBA" id="ARBA00022692"/>
    </source>
</evidence>
<evidence type="ECO:0000256" key="1">
    <source>
        <dbReference type="ARBA" id="ARBA00004571"/>
    </source>
</evidence>
<dbReference type="SUPFAM" id="SSF49464">
    <property type="entry name" value="Carboxypeptidase regulatory domain-like"/>
    <property type="match status" value="1"/>
</dbReference>
<dbReference type="Pfam" id="PF13715">
    <property type="entry name" value="CarbopepD_reg_2"/>
    <property type="match status" value="1"/>
</dbReference>
<dbReference type="InterPro" id="IPR039426">
    <property type="entry name" value="TonB-dep_rcpt-like"/>
</dbReference>
<evidence type="ECO:0000256" key="9">
    <source>
        <dbReference type="RuleBase" id="RU003357"/>
    </source>
</evidence>
<dbReference type="Gene3D" id="2.60.40.1120">
    <property type="entry name" value="Carboxypeptidase-like, regulatory domain"/>
    <property type="match status" value="1"/>
</dbReference>
<comment type="similarity">
    <text evidence="8 9">Belongs to the TonB-dependent receptor family.</text>
</comment>
<keyword evidence="3 8" id="KW-1134">Transmembrane beta strand</keyword>
<dbReference type="Gene3D" id="2.170.130.10">
    <property type="entry name" value="TonB-dependent receptor, plug domain"/>
    <property type="match status" value="1"/>
</dbReference>
<dbReference type="InterPro" id="IPR023996">
    <property type="entry name" value="TonB-dep_OMP_SusC/RagA"/>
</dbReference>
<feature type="signal peptide" evidence="10">
    <location>
        <begin position="1"/>
        <end position="22"/>
    </location>
</feature>
<comment type="caution">
    <text evidence="13">The sequence shown here is derived from an EMBL/GenBank/DDBJ whole genome shotgun (WGS) entry which is preliminary data.</text>
</comment>
<evidence type="ECO:0000313" key="13">
    <source>
        <dbReference type="EMBL" id="PQA56338.1"/>
    </source>
</evidence>
<keyword evidence="2 8" id="KW-0813">Transport</keyword>
<keyword evidence="10" id="KW-0732">Signal</keyword>
<keyword evidence="4 8" id="KW-0812">Transmembrane</keyword>
<comment type="subcellular location">
    <subcellularLocation>
        <location evidence="1 8">Cell outer membrane</location>
        <topology evidence="1 8">Multi-pass membrane protein</topology>
    </subcellularLocation>
</comment>
<dbReference type="Pfam" id="PF00593">
    <property type="entry name" value="TonB_dep_Rec_b-barrel"/>
    <property type="match status" value="1"/>
</dbReference>
<dbReference type="InterPro" id="IPR023997">
    <property type="entry name" value="TonB-dep_OMP_SusC/RagA_CS"/>
</dbReference>
<dbReference type="EMBL" id="PTRA01000003">
    <property type="protein sequence ID" value="PQA56338.1"/>
    <property type="molecule type" value="Genomic_DNA"/>
</dbReference>
<evidence type="ECO:0000259" key="11">
    <source>
        <dbReference type="Pfam" id="PF00593"/>
    </source>
</evidence>
<reference evidence="14" key="1">
    <citation type="submission" date="2018-02" db="EMBL/GenBank/DDBJ databases">
        <title>Genome sequencing of Solimonas sp. HR-BB.</title>
        <authorList>
            <person name="Lee Y."/>
            <person name="Jeon C.O."/>
        </authorList>
    </citation>
    <scope>NUCLEOTIDE SEQUENCE [LARGE SCALE GENOMIC DNA]</scope>
    <source>
        <strain evidence="14">HR-U</strain>
    </source>
</reference>
<dbReference type="PROSITE" id="PS52016">
    <property type="entry name" value="TONB_DEPENDENT_REC_3"/>
    <property type="match status" value="1"/>
</dbReference>
<evidence type="ECO:0000256" key="8">
    <source>
        <dbReference type="PROSITE-ProRule" id="PRU01360"/>
    </source>
</evidence>
<name>A0A2S7IIX3_9BACT</name>
<evidence type="ECO:0000256" key="7">
    <source>
        <dbReference type="ARBA" id="ARBA00023237"/>
    </source>
</evidence>
<feature type="domain" description="TonB-dependent receptor plug" evidence="12">
    <location>
        <begin position="118"/>
        <end position="241"/>
    </location>
</feature>
<dbReference type="InterPro" id="IPR000531">
    <property type="entry name" value="Beta-barrel_TonB"/>
</dbReference>
<dbReference type="NCBIfam" id="TIGR04057">
    <property type="entry name" value="SusC_RagA_signa"/>
    <property type="match status" value="1"/>
</dbReference>
<dbReference type="RefSeq" id="WP_104714872.1">
    <property type="nucleotide sequence ID" value="NZ_PTRA01000003.1"/>
</dbReference>
<dbReference type="OrthoDB" id="9768177at2"/>
<dbReference type="Pfam" id="PF07715">
    <property type="entry name" value="Plug"/>
    <property type="match status" value="1"/>
</dbReference>
<evidence type="ECO:0000313" key="14">
    <source>
        <dbReference type="Proteomes" id="UP000239590"/>
    </source>
</evidence>
<keyword evidence="14" id="KW-1185">Reference proteome</keyword>
<dbReference type="InterPro" id="IPR037066">
    <property type="entry name" value="Plug_dom_sf"/>
</dbReference>
<gene>
    <name evidence="13" type="ORF">C5O19_18535</name>
</gene>
<evidence type="ECO:0000256" key="6">
    <source>
        <dbReference type="ARBA" id="ARBA00023136"/>
    </source>
</evidence>
<dbReference type="InterPro" id="IPR008969">
    <property type="entry name" value="CarboxyPept-like_regulatory"/>
</dbReference>
<dbReference type="SUPFAM" id="SSF56935">
    <property type="entry name" value="Porins"/>
    <property type="match status" value="1"/>
</dbReference>
<evidence type="ECO:0000256" key="2">
    <source>
        <dbReference type="ARBA" id="ARBA00022448"/>
    </source>
</evidence>
<sequence>MHKRLLFSILTLFLFSGSLALAQQIRGKVTVEGDNTPLPGVNVSLKGTSSGTVTNANGEYSINLSAGRTVLVFSYIGYVNQEIDASGRSTVDVTLKADNKQFNEVVVTALGISRDKKALGYAAQGVGSEELVQNHQPNLVNALQGKVAGVTISSTGGAPGQGARILIRGINSIDVSRDNQPLFVIDGVLLDNSTSTLGNDAAGRGMSNRAADVNPEDIETINILKGGAATALYGLRGANGVVVITTKSGKAGSLRANYSGTYGFENVNKYPDVQDKYTIGWQGQYDPNSFWPSWGPTVEEARKIDPTHPAKLYNHFKDAYRTGQQFQNNLSFSGGTDKINFLSSISHLNQQGVIPFTNYEKLSLRLNSNIKFSDTFTTGVNLNFINSGGDRYNAGRYNETLSYWSPRYDVRDYLTPDGTMKAYSGDNANPMYNAMTNKFRDNVNRLIGGVNFMYAPVSWLTFTYRAGLDTYSEDRLQTAPGPKGIAGEYISGDNDLGFVYQYHTNFRAITSTFAASATHKFGDLNTTLRLGHDLYDRRIRSFGAEGTELTVYDYFDLRNAKTIVPVQSAEDYRLMGLFGELTLDYKDYLFLTLTGRNDMTSSLQSPNNSFFYPSASLGYVFSQHIKLPEVLSMGKLRASYAQIGKDAAPYSTATGYSSYQNLPSGLTGFTRGALLGNPNLRPEFTDTYEAGLELGFLNNRLGLDFTYYNSLSKDQIIQVNVSSGTGYVRAAINSGEMRNRGVELILRATPIKTSKFSWDINLNFSANRNKIESIRQDLTEISYASEFGYANSTVTMKLVPGLAYGNLYGRAYQRYYPNTGEEQPAVLDRDRPIVIGANGFPVIGTAQKLLGNTQPKWLGGLNNTLRYGNFTFTALFDARVGQDRYNQMGNFFSAFGIAKYTEDRNDTKVFEGVLANGTPNTKAVWLGQGVGPDGFNYGNGFYRNVHRGVSELFIEDASWVRLRSASLSYSIPSSWIKSSIVKNARLSVTGNNLWLWTKYTGFDPEASTTNSGSNVDGFSGFSYPAVRSFLFSLNVGF</sequence>
<evidence type="ECO:0000256" key="5">
    <source>
        <dbReference type="ARBA" id="ARBA00023077"/>
    </source>
</evidence>
<feature type="chain" id="PRO_5015411967" evidence="10">
    <location>
        <begin position="23"/>
        <end position="1037"/>
    </location>
</feature>
<organism evidence="13 14">
    <name type="scientific">Siphonobacter curvatus</name>
    <dbReference type="NCBI Taxonomy" id="2094562"/>
    <lineage>
        <taxon>Bacteria</taxon>
        <taxon>Pseudomonadati</taxon>
        <taxon>Bacteroidota</taxon>
        <taxon>Cytophagia</taxon>
        <taxon>Cytophagales</taxon>
        <taxon>Cytophagaceae</taxon>
        <taxon>Siphonobacter</taxon>
    </lineage>
</organism>
<dbReference type="InterPro" id="IPR036942">
    <property type="entry name" value="Beta-barrel_TonB_sf"/>
</dbReference>
<dbReference type="Proteomes" id="UP000239590">
    <property type="component" value="Unassembled WGS sequence"/>
</dbReference>
<evidence type="ECO:0000259" key="12">
    <source>
        <dbReference type="Pfam" id="PF07715"/>
    </source>
</evidence>
<keyword evidence="7 8" id="KW-0998">Cell outer membrane</keyword>
<keyword evidence="6 8" id="KW-0472">Membrane</keyword>
<accession>A0A2S7IIX3</accession>
<dbReference type="AlphaFoldDB" id="A0A2S7IIX3"/>
<proteinExistence type="inferred from homology"/>
<dbReference type="NCBIfam" id="TIGR04056">
    <property type="entry name" value="OMP_RagA_SusC"/>
    <property type="match status" value="1"/>
</dbReference>
<keyword evidence="5 9" id="KW-0798">TonB box</keyword>